<evidence type="ECO:0000313" key="2">
    <source>
        <dbReference type="Proteomes" id="UP001054945"/>
    </source>
</evidence>
<dbReference type="EMBL" id="BPLR01017279">
    <property type="protein sequence ID" value="GIY89993.1"/>
    <property type="molecule type" value="Genomic_DNA"/>
</dbReference>
<accession>A0AAV4X614</accession>
<name>A0AAV4X614_CAEEX</name>
<reference evidence="1 2" key="1">
    <citation type="submission" date="2021-06" db="EMBL/GenBank/DDBJ databases">
        <title>Caerostris extrusa draft genome.</title>
        <authorList>
            <person name="Kono N."/>
            <person name="Arakawa K."/>
        </authorList>
    </citation>
    <scope>NUCLEOTIDE SEQUENCE [LARGE SCALE GENOMIC DNA]</scope>
</reference>
<gene>
    <name evidence="1" type="ORF">CEXT_731301</name>
</gene>
<protein>
    <submittedName>
        <fullName evidence="1">Uncharacterized protein</fullName>
    </submittedName>
</protein>
<organism evidence="1 2">
    <name type="scientific">Caerostris extrusa</name>
    <name type="common">Bark spider</name>
    <name type="synonym">Caerostris bankana</name>
    <dbReference type="NCBI Taxonomy" id="172846"/>
    <lineage>
        <taxon>Eukaryota</taxon>
        <taxon>Metazoa</taxon>
        <taxon>Ecdysozoa</taxon>
        <taxon>Arthropoda</taxon>
        <taxon>Chelicerata</taxon>
        <taxon>Arachnida</taxon>
        <taxon>Araneae</taxon>
        <taxon>Araneomorphae</taxon>
        <taxon>Entelegynae</taxon>
        <taxon>Araneoidea</taxon>
        <taxon>Araneidae</taxon>
        <taxon>Caerostris</taxon>
    </lineage>
</organism>
<keyword evidence="2" id="KW-1185">Reference proteome</keyword>
<proteinExistence type="predicted"/>
<evidence type="ECO:0000313" key="1">
    <source>
        <dbReference type="EMBL" id="GIY89993.1"/>
    </source>
</evidence>
<sequence length="75" mass="8446">MPPSKRARTVTDFINKTQWCSNESPPNLLPEIRTYVNSHEGFTPSLHPLPFNLSLGGRLTSKLLSSVVWTEHSIL</sequence>
<dbReference type="AlphaFoldDB" id="A0AAV4X614"/>
<dbReference type="Proteomes" id="UP001054945">
    <property type="component" value="Unassembled WGS sequence"/>
</dbReference>
<comment type="caution">
    <text evidence="1">The sequence shown here is derived from an EMBL/GenBank/DDBJ whole genome shotgun (WGS) entry which is preliminary data.</text>
</comment>